<dbReference type="EMBL" id="CP006905">
    <property type="protein sequence ID" value="AIY83508.1"/>
    <property type="molecule type" value="Genomic_DNA"/>
</dbReference>
<accession>A0A0A7FV93</accession>
<gene>
    <name evidence="2" type="ORF">U729_3035</name>
</gene>
<keyword evidence="3" id="KW-1185">Reference proteome</keyword>
<sequence length="55" mass="6437">MSHKNNKNSKANKKVSQKTKKEVQKMKVETANEIGYSKESRKLGKDKERKVPYKK</sequence>
<evidence type="ECO:0000256" key="1">
    <source>
        <dbReference type="SAM" id="MobiDB-lite"/>
    </source>
</evidence>
<proteinExistence type="predicted"/>
<evidence type="ECO:0000313" key="2">
    <source>
        <dbReference type="EMBL" id="AIY83508.1"/>
    </source>
</evidence>
<dbReference type="OrthoDB" id="1936872at2"/>
<evidence type="ECO:0000313" key="3">
    <source>
        <dbReference type="Proteomes" id="UP000030635"/>
    </source>
</evidence>
<dbReference type="eggNOG" id="ENOG5032B5G">
    <property type="taxonomic scope" value="Bacteria"/>
</dbReference>
<dbReference type="RefSeq" id="WP_070099162.1">
    <property type="nucleotide sequence ID" value="NZ_CP006905.1"/>
</dbReference>
<name>A0A0A7FV93_9CLOT</name>
<feature type="region of interest" description="Disordered" evidence="1">
    <location>
        <begin position="1"/>
        <end position="55"/>
    </location>
</feature>
<dbReference type="HOGENOM" id="CLU_203077_0_0_9"/>
<protein>
    <submittedName>
        <fullName evidence="2">Small, acid-soluble spore s, alpha/beta type family protein</fullName>
    </submittedName>
</protein>
<organism evidence="2 3">
    <name type="scientific">Clostridium baratii str. Sullivan</name>
    <dbReference type="NCBI Taxonomy" id="1415775"/>
    <lineage>
        <taxon>Bacteria</taxon>
        <taxon>Bacillati</taxon>
        <taxon>Bacillota</taxon>
        <taxon>Clostridia</taxon>
        <taxon>Eubacteriales</taxon>
        <taxon>Clostridiaceae</taxon>
        <taxon>Clostridium</taxon>
    </lineage>
</organism>
<feature type="compositionally biased region" description="Basic residues" evidence="1">
    <location>
        <begin position="1"/>
        <end position="18"/>
    </location>
</feature>
<dbReference type="KEGG" id="cbv:U729_3035"/>
<dbReference type="Proteomes" id="UP000030635">
    <property type="component" value="Chromosome"/>
</dbReference>
<dbReference type="STRING" id="1561.NPD11_3"/>
<dbReference type="GeneID" id="60853485"/>
<dbReference type="AlphaFoldDB" id="A0A0A7FV93"/>
<feature type="compositionally biased region" description="Basic and acidic residues" evidence="1">
    <location>
        <begin position="19"/>
        <end position="55"/>
    </location>
</feature>
<reference evidence="2 3" key="1">
    <citation type="journal article" date="2015" name="Infect. Genet. Evol.">
        <title>Genomic sequences of six botulinum neurotoxin-producing strains representing three clostridial species illustrate the mobility and diversity of botulinum neurotoxin genes.</title>
        <authorList>
            <person name="Smith T.J."/>
            <person name="Hill K.K."/>
            <person name="Xie G."/>
            <person name="Foley B.T."/>
            <person name="Williamson C.H."/>
            <person name="Foster J.T."/>
            <person name="Johnson S.L."/>
            <person name="Chertkov O."/>
            <person name="Teshima H."/>
            <person name="Gibbons H.S."/>
            <person name="Johnsky L.A."/>
            <person name="Karavis M.A."/>
            <person name="Smith L.A."/>
        </authorList>
    </citation>
    <scope>NUCLEOTIDE SEQUENCE [LARGE SCALE GENOMIC DNA]</scope>
    <source>
        <strain evidence="2">Sullivan</strain>
    </source>
</reference>